<dbReference type="GO" id="GO:0016020">
    <property type="term" value="C:membrane"/>
    <property type="evidence" value="ECO:0007669"/>
    <property type="project" value="InterPro"/>
</dbReference>
<keyword evidence="5" id="KW-0378">Hydrolase</keyword>
<keyword evidence="4 8" id="KW-0812">Transmembrane</keyword>
<evidence type="ECO:0000256" key="4">
    <source>
        <dbReference type="ARBA" id="ARBA00022692"/>
    </source>
</evidence>
<protein>
    <submittedName>
        <fullName evidence="9">Membrane protein putatively involved in post-translational modification of the autoinducing quorum-sensing peptide</fullName>
    </submittedName>
</protein>
<keyword evidence="3" id="KW-0645">Protease</keyword>
<accession>A0A174ZUN9</accession>
<proteinExistence type="predicted"/>
<feature type="transmembrane region" description="Helical" evidence="8">
    <location>
        <begin position="102"/>
        <end position="120"/>
    </location>
</feature>
<evidence type="ECO:0000256" key="6">
    <source>
        <dbReference type="ARBA" id="ARBA00022989"/>
    </source>
</evidence>
<evidence type="ECO:0000256" key="2">
    <source>
        <dbReference type="ARBA" id="ARBA00022654"/>
    </source>
</evidence>
<keyword evidence="7 8" id="KW-0472">Membrane</keyword>
<evidence type="ECO:0000313" key="9">
    <source>
        <dbReference type="EMBL" id="CUQ87786.1"/>
    </source>
</evidence>
<reference evidence="9 10" key="1">
    <citation type="submission" date="2015-09" db="EMBL/GenBank/DDBJ databases">
        <authorList>
            <consortium name="Pathogen Informatics"/>
        </authorList>
    </citation>
    <scope>NUCLEOTIDE SEQUENCE [LARGE SCALE GENOMIC DNA]</scope>
    <source>
        <strain evidence="9 10">2789STDY5834889</strain>
    </source>
</reference>
<dbReference type="RefSeq" id="WP_055172418.1">
    <property type="nucleotide sequence ID" value="NZ_CZBX01000007.1"/>
</dbReference>
<evidence type="ECO:0000256" key="5">
    <source>
        <dbReference type="ARBA" id="ARBA00022801"/>
    </source>
</evidence>
<dbReference type="OrthoDB" id="9815055at2"/>
<dbReference type="GO" id="GO:0006508">
    <property type="term" value="P:proteolysis"/>
    <property type="evidence" value="ECO:0007669"/>
    <property type="project" value="UniProtKB-KW"/>
</dbReference>
<organism evidence="9 10">
    <name type="scientific">[Ruminococcus] torques</name>
    <dbReference type="NCBI Taxonomy" id="33039"/>
    <lineage>
        <taxon>Bacteria</taxon>
        <taxon>Bacillati</taxon>
        <taxon>Bacillota</taxon>
        <taxon>Clostridia</taxon>
        <taxon>Lachnospirales</taxon>
        <taxon>Lachnospiraceae</taxon>
        <taxon>Mediterraneibacter</taxon>
    </lineage>
</organism>
<feature type="transmembrane region" description="Helical" evidence="8">
    <location>
        <begin position="34"/>
        <end position="67"/>
    </location>
</feature>
<feature type="transmembrane region" description="Helical" evidence="8">
    <location>
        <begin position="141"/>
        <end position="158"/>
    </location>
</feature>
<evidence type="ECO:0000313" key="10">
    <source>
        <dbReference type="Proteomes" id="UP000078383"/>
    </source>
</evidence>
<keyword evidence="6 8" id="KW-1133">Transmembrane helix</keyword>
<dbReference type="GO" id="GO:0009372">
    <property type="term" value="P:quorum sensing"/>
    <property type="evidence" value="ECO:0007669"/>
    <property type="project" value="UniProtKB-KW"/>
</dbReference>
<name>A0A174ZUN9_9FIRM</name>
<evidence type="ECO:0000256" key="3">
    <source>
        <dbReference type="ARBA" id="ARBA00022670"/>
    </source>
</evidence>
<sequence>MCSINKYLTEKMIDYHIIEPEDIEIYTYGLTNGFIIIANILTTLLFACLIEKIDIAIIMLLSFIPLRSFSGGMHCKSKTACYMISNIIILILLIAQNYFLKFPLFLLCITLISGIYIFFNKISNSDNRTLDNQEILYYSKVKKNILIILFFIIAVLLLLHKINYAIVIMCSIILVAFLLILNEMKKFFSFS</sequence>
<keyword evidence="1" id="KW-1003">Cell membrane</keyword>
<dbReference type="Proteomes" id="UP000078383">
    <property type="component" value="Unassembled WGS sequence"/>
</dbReference>
<evidence type="ECO:0000256" key="1">
    <source>
        <dbReference type="ARBA" id="ARBA00022475"/>
    </source>
</evidence>
<gene>
    <name evidence="9" type="ORF">ERS852502_01634</name>
</gene>
<feature type="transmembrane region" description="Helical" evidence="8">
    <location>
        <begin position="79"/>
        <end position="96"/>
    </location>
</feature>
<dbReference type="GO" id="GO:0008233">
    <property type="term" value="F:peptidase activity"/>
    <property type="evidence" value="ECO:0007669"/>
    <property type="project" value="UniProtKB-KW"/>
</dbReference>
<evidence type="ECO:0000256" key="7">
    <source>
        <dbReference type="ARBA" id="ARBA00023136"/>
    </source>
</evidence>
<dbReference type="InterPro" id="IPR006741">
    <property type="entry name" value="AgrB"/>
</dbReference>
<evidence type="ECO:0000256" key="8">
    <source>
        <dbReference type="SAM" id="Phobius"/>
    </source>
</evidence>
<keyword evidence="2" id="KW-0673">Quorum sensing</keyword>
<dbReference type="EMBL" id="CZBX01000007">
    <property type="protein sequence ID" value="CUQ87786.1"/>
    <property type="molecule type" value="Genomic_DNA"/>
</dbReference>
<feature type="transmembrane region" description="Helical" evidence="8">
    <location>
        <begin position="164"/>
        <end position="181"/>
    </location>
</feature>
<dbReference type="AlphaFoldDB" id="A0A174ZUN9"/>
<dbReference type="Pfam" id="PF04647">
    <property type="entry name" value="AgrB"/>
    <property type="match status" value="1"/>
</dbReference>